<dbReference type="InterPro" id="IPR057722">
    <property type="entry name" value="AsqO/PenF-like_C"/>
</dbReference>
<sequence length="392" mass="42410">MTMLLSLIPLILSLVSANIPLGPSSPLYFAPTTKVIPPHPVNGDSSFINTHRGGPFDGPHTSFINSTAIEWWYMDASSMAGDQAIAVWWMTSNPASIGLNFTSSNWFIFHSRFKDGTSYDTFVPADEVIVKTVGDGSSGLYTGAGSGWSGTPDMSHYSMSFDIQDMGIKGEVLITRTVPSRSAVNPATDLDVNMMNIGALGWALAVPGGDATAYVEIGDKVIEFDEGSGYHDHNWGVGLADFQNWYAIHGRFGDYTFTAIEALLDEERHTFGQTWLAYKGKTLVESLDPANVRIRPWGNGAVYPPKGYYPNPLGATIEIDAGKHGKFELNMTSKTSSPRVPMGQGLGKWFGTVEGGLKGGRVDTGPAMFEWLDLALGGDEVLVEQTTFISEL</sequence>
<gene>
    <name evidence="4" type="ORF">K432DRAFT_393314</name>
</gene>
<evidence type="ECO:0000259" key="2">
    <source>
        <dbReference type="Pfam" id="PF24137"/>
    </source>
</evidence>
<evidence type="ECO:0008006" key="6">
    <source>
        <dbReference type="Google" id="ProtNLM"/>
    </source>
</evidence>
<organism evidence="4 5">
    <name type="scientific">Lepidopterella palustris CBS 459.81</name>
    <dbReference type="NCBI Taxonomy" id="1314670"/>
    <lineage>
        <taxon>Eukaryota</taxon>
        <taxon>Fungi</taxon>
        <taxon>Dikarya</taxon>
        <taxon>Ascomycota</taxon>
        <taxon>Pezizomycotina</taxon>
        <taxon>Dothideomycetes</taxon>
        <taxon>Pleosporomycetidae</taxon>
        <taxon>Mytilinidiales</taxon>
        <taxon>Argynnaceae</taxon>
        <taxon>Lepidopterella</taxon>
    </lineage>
</organism>
<reference evidence="4 5" key="1">
    <citation type="journal article" date="2016" name="Nat. Commun.">
        <title>Ectomycorrhizal ecology is imprinted in the genome of the dominant symbiotic fungus Cenococcum geophilum.</title>
        <authorList>
            <consortium name="DOE Joint Genome Institute"/>
            <person name="Peter M."/>
            <person name="Kohler A."/>
            <person name="Ohm R.A."/>
            <person name="Kuo A."/>
            <person name="Krutzmann J."/>
            <person name="Morin E."/>
            <person name="Arend M."/>
            <person name="Barry K.W."/>
            <person name="Binder M."/>
            <person name="Choi C."/>
            <person name="Clum A."/>
            <person name="Copeland A."/>
            <person name="Grisel N."/>
            <person name="Haridas S."/>
            <person name="Kipfer T."/>
            <person name="LaButti K."/>
            <person name="Lindquist E."/>
            <person name="Lipzen A."/>
            <person name="Maire R."/>
            <person name="Meier B."/>
            <person name="Mihaltcheva S."/>
            <person name="Molinier V."/>
            <person name="Murat C."/>
            <person name="Poggeler S."/>
            <person name="Quandt C.A."/>
            <person name="Sperisen C."/>
            <person name="Tritt A."/>
            <person name="Tisserant E."/>
            <person name="Crous P.W."/>
            <person name="Henrissat B."/>
            <person name="Nehls U."/>
            <person name="Egli S."/>
            <person name="Spatafora J.W."/>
            <person name="Grigoriev I.V."/>
            <person name="Martin F.M."/>
        </authorList>
    </citation>
    <scope>NUCLEOTIDE SEQUENCE [LARGE SCALE GENOMIC DNA]</scope>
    <source>
        <strain evidence="4 5">CBS 459.81</strain>
    </source>
</reference>
<evidence type="ECO:0000313" key="5">
    <source>
        <dbReference type="Proteomes" id="UP000250266"/>
    </source>
</evidence>
<evidence type="ECO:0000256" key="1">
    <source>
        <dbReference type="SAM" id="SignalP"/>
    </source>
</evidence>
<dbReference type="EMBL" id="KV744973">
    <property type="protein sequence ID" value="OCK80125.1"/>
    <property type="molecule type" value="Genomic_DNA"/>
</dbReference>
<dbReference type="InterPro" id="IPR056402">
    <property type="entry name" value="DA_N"/>
</dbReference>
<protein>
    <recommendedName>
        <fullName evidence="6">AttH domain-containing protein</fullName>
    </recommendedName>
</protein>
<dbReference type="SUPFAM" id="SSF159245">
    <property type="entry name" value="AttH-like"/>
    <property type="match status" value="1"/>
</dbReference>
<feature type="domain" description="Diels-Alderase N-terminal" evidence="2">
    <location>
        <begin position="61"/>
        <end position="235"/>
    </location>
</feature>
<evidence type="ECO:0000313" key="4">
    <source>
        <dbReference type="EMBL" id="OCK80125.1"/>
    </source>
</evidence>
<feature type="domain" description="AsqO/PenF-like C-terminal" evidence="3">
    <location>
        <begin position="241"/>
        <end position="372"/>
    </location>
</feature>
<feature type="chain" id="PRO_5034291157" description="AttH domain-containing protein" evidence="1">
    <location>
        <begin position="18"/>
        <end position="392"/>
    </location>
</feature>
<dbReference type="Proteomes" id="UP000250266">
    <property type="component" value="Unassembled WGS sequence"/>
</dbReference>
<proteinExistence type="predicted"/>
<dbReference type="Pfam" id="PF25581">
    <property type="entry name" value="AsqO_C"/>
    <property type="match status" value="1"/>
</dbReference>
<keyword evidence="1" id="KW-0732">Signal</keyword>
<name>A0A8E2E9Y6_9PEZI</name>
<dbReference type="OrthoDB" id="3914164at2759"/>
<keyword evidence="5" id="KW-1185">Reference proteome</keyword>
<accession>A0A8E2E9Y6</accession>
<dbReference type="AlphaFoldDB" id="A0A8E2E9Y6"/>
<dbReference type="Pfam" id="PF24137">
    <property type="entry name" value="DA_N"/>
    <property type="match status" value="1"/>
</dbReference>
<evidence type="ECO:0000259" key="3">
    <source>
        <dbReference type="Pfam" id="PF25581"/>
    </source>
</evidence>
<feature type="signal peptide" evidence="1">
    <location>
        <begin position="1"/>
        <end position="17"/>
    </location>
</feature>